<sequence length="244" mass="28838">MTCFKFVLVTMIEQLQAEFDQSLSHVITELDLHRKRETIAFTEKWKEALVSHSKTDLLDSVMQEYDFLKYYINDHFVLLCTTMRMFQKKTMASRHFICPTSQMLIAIVHTDSFAMYRHKHKFFCVCVCVCMLCRRRKQQLETHPKFGRLCFNVDFVPSHRLGQMIVEENVRYLEWIQVLCEHDPWRPLDDVRVYSLSVHIMFTALEKFVASFFDGIKTLGLLAFLSQVDRYKPLSNDSAVIQSP</sequence>
<accession>X6NNL9</accession>
<dbReference type="AlphaFoldDB" id="X6NNL9"/>
<keyword evidence="2" id="KW-1185">Reference proteome</keyword>
<dbReference type="Proteomes" id="UP000023152">
    <property type="component" value="Unassembled WGS sequence"/>
</dbReference>
<reference evidence="1 2" key="1">
    <citation type="journal article" date="2013" name="Curr. Biol.">
        <title>The Genome of the Foraminiferan Reticulomyxa filosa.</title>
        <authorList>
            <person name="Glockner G."/>
            <person name="Hulsmann N."/>
            <person name="Schleicher M."/>
            <person name="Noegel A.A."/>
            <person name="Eichinger L."/>
            <person name="Gallinger C."/>
            <person name="Pawlowski J."/>
            <person name="Sierra R."/>
            <person name="Euteneuer U."/>
            <person name="Pillet L."/>
            <person name="Moustafa A."/>
            <person name="Platzer M."/>
            <person name="Groth M."/>
            <person name="Szafranski K."/>
            <person name="Schliwa M."/>
        </authorList>
    </citation>
    <scope>NUCLEOTIDE SEQUENCE [LARGE SCALE GENOMIC DNA]</scope>
</reference>
<dbReference type="EMBL" id="ASPP01007208">
    <property type="protein sequence ID" value="ETO27528.1"/>
    <property type="molecule type" value="Genomic_DNA"/>
</dbReference>
<protein>
    <submittedName>
        <fullName evidence="1">Uncharacterized protein</fullName>
    </submittedName>
</protein>
<evidence type="ECO:0000313" key="1">
    <source>
        <dbReference type="EMBL" id="ETO27528.1"/>
    </source>
</evidence>
<comment type="caution">
    <text evidence="1">The sequence shown here is derived from an EMBL/GenBank/DDBJ whole genome shotgun (WGS) entry which is preliminary data.</text>
</comment>
<proteinExistence type="predicted"/>
<name>X6NNL9_RETFI</name>
<evidence type="ECO:0000313" key="2">
    <source>
        <dbReference type="Proteomes" id="UP000023152"/>
    </source>
</evidence>
<gene>
    <name evidence="1" type="ORF">RFI_09609</name>
</gene>
<organism evidence="1 2">
    <name type="scientific">Reticulomyxa filosa</name>
    <dbReference type="NCBI Taxonomy" id="46433"/>
    <lineage>
        <taxon>Eukaryota</taxon>
        <taxon>Sar</taxon>
        <taxon>Rhizaria</taxon>
        <taxon>Retaria</taxon>
        <taxon>Foraminifera</taxon>
        <taxon>Monothalamids</taxon>
        <taxon>Reticulomyxidae</taxon>
        <taxon>Reticulomyxa</taxon>
    </lineage>
</organism>